<dbReference type="Gene3D" id="2.20.25.240">
    <property type="match status" value="1"/>
</dbReference>
<accession>A0ABD2XD10</accession>
<dbReference type="AlphaFoldDB" id="A0ABD2XD10"/>
<evidence type="ECO:0000313" key="1">
    <source>
        <dbReference type="EMBL" id="KAL3403081.1"/>
    </source>
</evidence>
<evidence type="ECO:0000313" key="2">
    <source>
        <dbReference type="Proteomes" id="UP001627154"/>
    </source>
</evidence>
<keyword evidence="2" id="KW-1185">Reference proteome</keyword>
<dbReference type="Proteomes" id="UP001627154">
    <property type="component" value="Unassembled WGS sequence"/>
</dbReference>
<dbReference type="EMBL" id="JBJJXI010000032">
    <property type="protein sequence ID" value="KAL3403081.1"/>
    <property type="molecule type" value="Genomic_DNA"/>
</dbReference>
<name>A0ABD2XD10_9HYME</name>
<organism evidence="1 2">
    <name type="scientific">Trichogramma kaykai</name>
    <dbReference type="NCBI Taxonomy" id="54128"/>
    <lineage>
        <taxon>Eukaryota</taxon>
        <taxon>Metazoa</taxon>
        <taxon>Ecdysozoa</taxon>
        <taxon>Arthropoda</taxon>
        <taxon>Hexapoda</taxon>
        <taxon>Insecta</taxon>
        <taxon>Pterygota</taxon>
        <taxon>Neoptera</taxon>
        <taxon>Endopterygota</taxon>
        <taxon>Hymenoptera</taxon>
        <taxon>Apocrita</taxon>
        <taxon>Proctotrupomorpha</taxon>
        <taxon>Chalcidoidea</taxon>
        <taxon>Trichogrammatidae</taxon>
        <taxon>Trichogramma</taxon>
    </lineage>
</organism>
<reference evidence="1 2" key="1">
    <citation type="journal article" date="2024" name="bioRxiv">
        <title>A reference genome for Trichogramma kaykai: A tiny desert-dwelling parasitoid wasp with competing sex-ratio distorters.</title>
        <authorList>
            <person name="Culotta J."/>
            <person name="Lindsey A.R."/>
        </authorList>
    </citation>
    <scope>NUCLEOTIDE SEQUENCE [LARGE SCALE GENOMIC DNA]</scope>
    <source>
        <strain evidence="1 2">KSX58</strain>
    </source>
</reference>
<gene>
    <name evidence="1" type="ORF">TKK_004214</name>
</gene>
<proteinExistence type="predicted"/>
<sequence length="127" mass="14936">MKDITLEIIRVGSYIYGHFDGYLFRIRHSANEGLYWECWDCPASLKTTNEELGLPVKILRVEDYHINHAPDHERIKNLRDGIVLILYFFEENHNIKVSSEKKNTTYTKSHSSSLTFDFTHFVKSNRA</sequence>
<comment type="caution">
    <text evidence="1">The sequence shown here is derived from an EMBL/GenBank/DDBJ whole genome shotgun (WGS) entry which is preliminary data.</text>
</comment>
<protein>
    <submittedName>
        <fullName evidence="1">Uncharacterized protein</fullName>
    </submittedName>
</protein>